<feature type="transmembrane region" description="Helical" evidence="5">
    <location>
        <begin position="173"/>
        <end position="192"/>
    </location>
</feature>
<evidence type="ECO:0000256" key="1">
    <source>
        <dbReference type="ARBA" id="ARBA00004141"/>
    </source>
</evidence>
<dbReference type="InterPro" id="IPR009447">
    <property type="entry name" value="PIGW/GWT1"/>
</dbReference>
<dbReference type="GO" id="GO:0005783">
    <property type="term" value="C:endoplasmic reticulum"/>
    <property type="evidence" value="ECO:0007669"/>
    <property type="project" value="TreeGrafter"/>
</dbReference>
<dbReference type="AlphaFoldDB" id="A0A7S1ZLB3"/>
<dbReference type="GO" id="GO:0072659">
    <property type="term" value="P:protein localization to plasma membrane"/>
    <property type="evidence" value="ECO:0007669"/>
    <property type="project" value="TreeGrafter"/>
</dbReference>
<evidence type="ECO:0000256" key="4">
    <source>
        <dbReference type="ARBA" id="ARBA00023136"/>
    </source>
</evidence>
<accession>A0A7S1ZLB3</accession>
<gene>
    <name evidence="6" type="ORF">DBRI1063_LOCUS17432</name>
</gene>
<dbReference type="PANTHER" id="PTHR20661">
    <property type="entry name" value="PHOSPHATIDYLINOSITOL-GLYCAN BIOSYNTHESIS CLASS W PROTEIN"/>
    <property type="match status" value="1"/>
</dbReference>
<keyword evidence="3 5" id="KW-1133">Transmembrane helix</keyword>
<protein>
    <recommendedName>
        <fullName evidence="7">GPI-anchored wall transfer protein 1</fullName>
    </recommendedName>
</protein>
<reference evidence="6" key="1">
    <citation type="submission" date="2021-01" db="EMBL/GenBank/DDBJ databases">
        <authorList>
            <person name="Corre E."/>
            <person name="Pelletier E."/>
            <person name="Niang G."/>
            <person name="Scheremetjew M."/>
            <person name="Finn R."/>
            <person name="Kale V."/>
            <person name="Holt S."/>
            <person name="Cochrane G."/>
            <person name="Meng A."/>
            <person name="Brown T."/>
            <person name="Cohen L."/>
        </authorList>
    </citation>
    <scope>NUCLEOTIDE SEQUENCE</scope>
    <source>
        <strain evidence="6">Pop2</strain>
    </source>
</reference>
<evidence type="ECO:0000256" key="5">
    <source>
        <dbReference type="SAM" id="Phobius"/>
    </source>
</evidence>
<feature type="transmembrane region" description="Helical" evidence="5">
    <location>
        <begin position="23"/>
        <end position="41"/>
    </location>
</feature>
<name>A0A7S1ZLB3_9STRA</name>
<organism evidence="6">
    <name type="scientific">Ditylum brightwellii</name>
    <dbReference type="NCBI Taxonomy" id="49249"/>
    <lineage>
        <taxon>Eukaryota</taxon>
        <taxon>Sar</taxon>
        <taxon>Stramenopiles</taxon>
        <taxon>Ochrophyta</taxon>
        <taxon>Bacillariophyta</taxon>
        <taxon>Mediophyceae</taxon>
        <taxon>Lithodesmiophycidae</taxon>
        <taxon>Lithodesmiales</taxon>
        <taxon>Lithodesmiaceae</taxon>
        <taxon>Ditylum</taxon>
    </lineage>
</organism>
<proteinExistence type="predicted"/>
<keyword evidence="4 5" id="KW-0472">Membrane</keyword>
<evidence type="ECO:0000256" key="2">
    <source>
        <dbReference type="ARBA" id="ARBA00022692"/>
    </source>
</evidence>
<dbReference type="GO" id="GO:0016020">
    <property type="term" value="C:membrane"/>
    <property type="evidence" value="ECO:0007669"/>
    <property type="project" value="UniProtKB-SubCell"/>
</dbReference>
<dbReference type="Pfam" id="PF06423">
    <property type="entry name" value="GWT1"/>
    <property type="match status" value="1"/>
</dbReference>
<sequence length="341" mass="38624">MGFIRLASNKGLEYQEHVSEYGVHWNFFFTLTVVTIASSLWRRKSSSMKLWVIKDTMIPILMLVVYQFVLNHYGLQKYIEDGSRYCSKEQHRNGIVKYLYEYKLCQYLCNFFAANREGILGCIGYTCLFVISEVIAKLCIWSSLQNDTTTNESTEEKKIENEKKYGHLVGTKLFTASFILWCILFFLEYILHIPTSRRSTNATFVVWALAQNVLGLFLTWLAFFLCEEEGNIEKHDDGKYRSKESISKTNVSVSSSSPMIFEAANHHGMTIFIIANLLTGVVNLSINTLEVSDGCAVIVILAYLVSVGSTALLLDWCGGVSGGIKSVVSFLSRKKSKEKSK</sequence>
<dbReference type="GO" id="GO:0006506">
    <property type="term" value="P:GPI anchor biosynthetic process"/>
    <property type="evidence" value="ECO:0007669"/>
    <property type="project" value="InterPro"/>
</dbReference>
<comment type="subcellular location">
    <subcellularLocation>
        <location evidence="1">Membrane</location>
        <topology evidence="1">Multi-pass membrane protein</topology>
    </subcellularLocation>
</comment>
<dbReference type="PANTHER" id="PTHR20661:SF0">
    <property type="entry name" value="PHOSPHATIDYLINOSITOL-GLYCAN BIOSYNTHESIS CLASS W PROTEIN"/>
    <property type="match status" value="1"/>
</dbReference>
<evidence type="ECO:0008006" key="7">
    <source>
        <dbReference type="Google" id="ProtNLM"/>
    </source>
</evidence>
<evidence type="ECO:0000313" key="6">
    <source>
        <dbReference type="EMBL" id="CAD9342654.1"/>
    </source>
</evidence>
<dbReference type="GO" id="GO:0032216">
    <property type="term" value="F:glucosaminyl-phosphatidylinositol O-acyltransferase activity"/>
    <property type="evidence" value="ECO:0007669"/>
    <property type="project" value="TreeGrafter"/>
</dbReference>
<dbReference type="EMBL" id="HBGN01027017">
    <property type="protein sequence ID" value="CAD9342654.1"/>
    <property type="molecule type" value="Transcribed_RNA"/>
</dbReference>
<feature type="transmembrane region" description="Helical" evidence="5">
    <location>
        <begin position="204"/>
        <end position="226"/>
    </location>
</feature>
<feature type="transmembrane region" description="Helical" evidence="5">
    <location>
        <begin position="268"/>
        <end position="286"/>
    </location>
</feature>
<evidence type="ECO:0000256" key="3">
    <source>
        <dbReference type="ARBA" id="ARBA00022989"/>
    </source>
</evidence>
<feature type="transmembrane region" description="Helical" evidence="5">
    <location>
        <begin position="298"/>
        <end position="331"/>
    </location>
</feature>
<keyword evidence="2 5" id="KW-0812">Transmembrane</keyword>